<feature type="compositionally biased region" description="Polar residues" evidence="1">
    <location>
        <begin position="1"/>
        <end position="33"/>
    </location>
</feature>
<proteinExistence type="predicted"/>
<evidence type="ECO:0000313" key="3">
    <source>
        <dbReference type="Proteomes" id="UP000094819"/>
    </source>
</evidence>
<gene>
    <name evidence="2" type="ORF">L198_02103</name>
</gene>
<organism evidence="2 3">
    <name type="scientific">Cryptococcus wingfieldii CBS 7118</name>
    <dbReference type="NCBI Taxonomy" id="1295528"/>
    <lineage>
        <taxon>Eukaryota</taxon>
        <taxon>Fungi</taxon>
        <taxon>Dikarya</taxon>
        <taxon>Basidiomycota</taxon>
        <taxon>Agaricomycotina</taxon>
        <taxon>Tremellomycetes</taxon>
        <taxon>Tremellales</taxon>
        <taxon>Cryptococcaceae</taxon>
        <taxon>Cryptococcus</taxon>
    </lineage>
</organism>
<feature type="region of interest" description="Disordered" evidence="1">
    <location>
        <begin position="1"/>
        <end position="36"/>
    </location>
</feature>
<dbReference type="RefSeq" id="XP_019034065.1">
    <property type="nucleotide sequence ID" value="XM_019174258.1"/>
</dbReference>
<accession>A0A1E3JX49</accession>
<protein>
    <submittedName>
        <fullName evidence="2">Uncharacterized protein</fullName>
    </submittedName>
</protein>
<sequence length="280" mass="30703">MKPDTSTEASSKPESTGTATQTSFSNPPGATTNDRSRMAPFWSQYRLQIPGQPEEIQFLPSDRLDVAETVRDISRAPYVVRELAFNLDIDLSEEYLVGKDLASITYQLASQATADIPLELAPSILEEMSFFVNVKIPPVLQGRVQDLTAVSQDIIEAPGTTLHNQPYFIPGEENSEAQDVRQMVSAQYFEGGQARGSTTIYTGYERRSPNDEQPTITSMVVPTELAPSVLTEMAFYVGSDLCCSLSEIARSNMSKMSESVVQAQFTKIAAEKMFGSLTGT</sequence>
<evidence type="ECO:0000256" key="1">
    <source>
        <dbReference type="SAM" id="MobiDB-lite"/>
    </source>
</evidence>
<keyword evidence="3" id="KW-1185">Reference proteome</keyword>
<evidence type="ECO:0000313" key="2">
    <source>
        <dbReference type="EMBL" id="ODO05410.1"/>
    </source>
</evidence>
<dbReference type="AlphaFoldDB" id="A0A1E3JX49"/>
<dbReference type="Proteomes" id="UP000094819">
    <property type="component" value="Unassembled WGS sequence"/>
</dbReference>
<dbReference type="GeneID" id="30191316"/>
<comment type="caution">
    <text evidence="2">The sequence shown here is derived from an EMBL/GenBank/DDBJ whole genome shotgun (WGS) entry which is preliminary data.</text>
</comment>
<dbReference type="EMBL" id="AWGH01000004">
    <property type="protein sequence ID" value="ODO05410.1"/>
    <property type="molecule type" value="Genomic_DNA"/>
</dbReference>
<reference evidence="2 3" key="1">
    <citation type="submission" date="2016-06" db="EMBL/GenBank/DDBJ databases">
        <title>Evolution of pathogenesis and genome organization in the Tremellales.</title>
        <authorList>
            <person name="Cuomo C."/>
            <person name="Litvintseva A."/>
            <person name="Heitman J."/>
            <person name="Chen Y."/>
            <person name="Sun S."/>
            <person name="Springer D."/>
            <person name="Dromer F."/>
            <person name="Young S."/>
            <person name="Zeng Q."/>
            <person name="Chapman S."/>
            <person name="Gujja S."/>
            <person name="Saif S."/>
            <person name="Birren B."/>
        </authorList>
    </citation>
    <scope>NUCLEOTIDE SEQUENCE [LARGE SCALE GENOMIC DNA]</scope>
    <source>
        <strain evidence="2 3">CBS 7118</strain>
    </source>
</reference>
<name>A0A1E3JX49_9TREE</name>